<reference evidence="2" key="3">
    <citation type="submission" date="2020-12" db="UniProtKB">
        <authorList>
            <consortium name="EnsemblPlants"/>
        </authorList>
    </citation>
    <scope>IDENTIFICATION</scope>
</reference>
<organism evidence="1">
    <name type="scientific">Physcomitrium patens</name>
    <name type="common">Spreading-leaved earth moss</name>
    <name type="synonym">Physcomitrella patens</name>
    <dbReference type="NCBI Taxonomy" id="3218"/>
    <lineage>
        <taxon>Eukaryota</taxon>
        <taxon>Viridiplantae</taxon>
        <taxon>Streptophyta</taxon>
        <taxon>Embryophyta</taxon>
        <taxon>Bryophyta</taxon>
        <taxon>Bryophytina</taxon>
        <taxon>Bryopsida</taxon>
        <taxon>Funariidae</taxon>
        <taxon>Funariales</taxon>
        <taxon>Funariaceae</taxon>
        <taxon>Physcomitrium</taxon>
    </lineage>
</organism>
<keyword evidence="3" id="KW-1185">Reference proteome</keyword>
<protein>
    <submittedName>
        <fullName evidence="1 2">Uncharacterized protein</fullName>
    </submittedName>
</protein>
<dbReference type="EnsemblPlants" id="Pp3c20_23220V3.3">
    <property type="protein sequence ID" value="PAC:32947671.CDS.1"/>
    <property type="gene ID" value="Pp3c20_23220"/>
</dbReference>
<reference evidence="1 3" key="2">
    <citation type="journal article" date="2018" name="Plant J.">
        <title>The Physcomitrella patens chromosome-scale assembly reveals moss genome structure and evolution.</title>
        <authorList>
            <person name="Lang D."/>
            <person name="Ullrich K.K."/>
            <person name="Murat F."/>
            <person name="Fuchs J."/>
            <person name="Jenkins J."/>
            <person name="Haas F.B."/>
            <person name="Piednoel M."/>
            <person name="Gundlach H."/>
            <person name="Van Bel M."/>
            <person name="Meyberg R."/>
            <person name="Vives C."/>
            <person name="Morata J."/>
            <person name="Symeonidi A."/>
            <person name="Hiss M."/>
            <person name="Muchero W."/>
            <person name="Kamisugi Y."/>
            <person name="Saleh O."/>
            <person name="Blanc G."/>
            <person name="Decker E.L."/>
            <person name="van Gessel N."/>
            <person name="Grimwood J."/>
            <person name="Hayes R.D."/>
            <person name="Graham S.W."/>
            <person name="Gunter L.E."/>
            <person name="McDaniel S.F."/>
            <person name="Hoernstein S.N.W."/>
            <person name="Larsson A."/>
            <person name="Li F.W."/>
            <person name="Perroud P.F."/>
            <person name="Phillips J."/>
            <person name="Ranjan P."/>
            <person name="Rokshar D.S."/>
            <person name="Rothfels C.J."/>
            <person name="Schneider L."/>
            <person name="Shu S."/>
            <person name="Stevenson D.W."/>
            <person name="Thummler F."/>
            <person name="Tillich M."/>
            <person name="Villarreal Aguilar J.C."/>
            <person name="Widiez T."/>
            <person name="Wong G.K."/>
            <person name="Wymore A."/>
            <person name="Zhang Y."/>
            <person name="Zimmer A.D."/>
            <person name="Quatrano R.S."/>
            <person name="Mayer K.F.X."/>
            <person name="Goodstein D."/>
            <person name="Casacuberta J.M."/>
            <person name="Vandepoele K."/>
            <person name="Reski R."/>
            <person name="Cuming A.C."/>
            <person name="Tuskan G.A."/>
            <person name="Maumus F."/>
            <person name="Salse J."/>
            <person name="Schmutz J."/>
            <person name="Rensing S.A."/>
        </authorList>
    </citation>
    <scope>NUCLEOTIDE SEQUENCE [LARGE SCALE GENOMIC DNA]</scope>
    <source>
        <strain evidence="2 3">cv. Gransden 2004</strain>
    </source>
</reference>
<dbReference type="Gramene" id="Pp3c20_23220V3.2">
    <property type="protein sequence ID" value="PAC:32947670.CDS.1"/>
    <property type="gene ID" value="Pp3c20_23220"/>
</dbReference>
<sequence>MLPAVPTSKHCMSDVALPSALKRVPFWEPEDVTLVVKLYVQKQVTGSSHFLFRADNVGITWIASCAFCTPLRIDRHKVT</sequence>
<dbReference type="Proteomes" id="UP000006727">
    <property type="component" value="Chromosome 20"/>
</dbReference>
<name>A0A2K1IW99_PHYPA</name>
<proteinExistence type="predicted"/>
<evidence type="ECO:0000313" key="2">
    <source>
        <dbReference type="EnsemblPlants" id="PAC:32946002.CDS.1"/>
    </source>
</evidence>
<dbReference type="EnsemblPlants" id="Pp3c20_23220V3.1">
    <property type="protein sequence ID" value="PAC:32947669.CDS.1"/>
    <property type="gene ID" value="Pp3c20_23220"/>
</dbReference>
<dbReference type="EMBL" id="ABEU02000020">
    <property type="protein sequence ID" value="PNR33549.1"/>
    <property type="molecule type" value="Genomic_DNA"/>
</dbReference>
<dbReference type="AlphaFoldDB" id="A0A2K1IW99"/>
<gene>
    <name evidence="1" type="ORF">PHYPA_025493</name>
</gene>
<dbReference type="Gramene" id="Pp3c20_23220V3.3">
    <property type="protein sequence ID" value="PAC:32947671.CDS.1"/>
    <property type="gene ID" value="Pp3c20_23220"/>
</dbReference>
<accession>A0A2K1IW99</accession>
<evidence type="ECO:0000313" key="3">
    <source>
        <dbReference type="Proteomes" id="UP000006727"/>
    </source>
</evidence>
<dbReference type="Gramene" id="Pp3c20_23280V3.3">
    <property type="protein sequence ID" value="PAC:32946002.CDS.1"/>
    <property type="gene ID" value="Pp3c20_23280"/>
</dbReference>
<reference evidence="1 3" key="1">
    <citation type="journal article" date="2008" name="Science">
        <title>The Physcomitrella genome reveals evolutionary insights into the conquest of land by plants.</title>
        <authorList>
            <person name="Rensing S."/>
            <person name="Lang D."/>
            <person name="Zimmer A."/>
            <person name="Terry A."/>
            <person name="Salamov A."/>
            <person name="Shapiro H."/>
            <person name="Nishiyama T."/>
            <person name="Perroud P.-F."/>
            <person name="Lindquist E."/>
            <person name="Kamisugi Y."/>
            <person name="Tanahashi T."/>
            <person name="Sakakibara K."/>
            <person name="Fujita T."/>
            <person name="Oishi K."/>
            <person name="Shin-I T."/>
            <person name="Kuroki Y."/>
            <person name="Toyoda A."/>
            <person name="Suzuki Y."/>
            <person name="Hashimoto A."/>
            <person name="Yamaguchi K."/>
            <person name="Sugano A."/>
            <person name="Kohara Y."/>
            <person name="Fujiyama A."/>
            <person name="Anterola A."/>
            <person name="Aoki S."/>
            <person name="Ashton N."/>
            <person name="Barbazuk W.B."/>
            <person name="Barker E."/>
            <person name="Bennetzen J."/>
            <person name="Bezanilla M."/>
            <person name="Blankenship R."/>
            <person name="Cho S.H."/>
            <person name="Dutcher S."/>
            <person name="Estelle M."/>
            <person name="Fawcett J.A."/>
            <person name="Gundlach H."/>
            <person name="Hanada K."/>
            <person name="Heyl A."/>
            <person name="Hicks K.A."/>
            <person name="Hugh J."/>
            <person name="Lohr M."/>
            <person name="Mayer K."/>
            <person name="Melkozernov A."/>
            <person name="Murata T."/>
            <person name="Nelson D."/>
            <person name="Pils B."/>
            <person name="Prigge M."/>
            <person name="Reiss B."/>
            <person name="Renner T."/>
            <person name="Rombauts S."/>
            <person name="Rushton P."/>
            <person name="Sanderfoot A."/>
            <person name="Schween G."/>
            <person name="Shiu S.-H."/>
            <person name="Stueber K."/>
            <person name="Theodoulou F.L."/>
            <person name="Tu H."/>
            <person name="Van de Peer Y."/>
            <person name="Verrier P.J."/>
            <person name="Waters E."/>
            <person name="Wood A."/>
            <person name="Yang L."/>
            <person name="Cove D."/>
            <person name="Cuming A."/>
            <person name="Hasebe M."/>
            <person name="Lucas S."/>
            <person name="Mishler D.B."/>
            <person name="Reski R."/>
            <person name="Grigoriev I."/>
            <person name="Quatrano R.S."/>
            <person name="Boore J.L."/>
        </authorList>
    </citation>
    <scope>NUCLEOTIDE SEQUENCE [LARGE SCALE GENOMIC DNA]</scope>
    <source>
        <strain evidence="2 3">cv. Gransden 2004</strain>
    </source>
</reference>
<dbReference type="Gramene" id="Pp3c20_23220V3.1">
    <property type="protein sequence ID" value="PAC:32947669.CDS.1"/>
    <property type="gene ID" value="Pp3c20_23220"/>
</dbReference>
<evidence type="ECO:0000313" key="1">
    <source>
        <dbReference type="EMBL" id="PNR33549.1"/>
    </source>
</evidence>
<dbReference type="EnsemblPlants" id="Pp3c20_23220V3.2">
    <property type="protein sequence ID" value="PAC:32947670.CDS.1"/>
    <property type="gene ID" value="Pp3c20_23220"/>
</dbReference>
<dbReference type="EnsemblPlants" id="Pp3c20_23280V3.3">
    <property type="protein sequence ID" value="PAC:32946002.CDS.1"/>
    <property type="gene ID" value="Pp3c20_23280"/>
</dbReference>